<reference evidence="2 3" key="1">
    <citation type="submission" date="2016-10" db="EMBL/GenBank/DDBJ databases">
        <authorList>
            <person name="Varghese N."/>
            <person name="Submissions S."/>
        </authorList>
    </citation>
    <scope>NUCLEOTIDE SEQUENCE [LARGE SCALE GENOMIC DNA]</scope>
    <source>
        <strain evidence="2 3">CGMCC 1.6859</strain>
    </source>
</reference>
<protein>
    <recommendedName>
        <fullName evidence="4">DUF4249 domain-containing protein</fullName>
    </recommendedName>
</protein>
<dbReference type="InterPro" id="IPR025345">
    <property type="entry name" value="DUF4249"/>
</dbReference>
<sequence length="391" mass="44542">MKFHIIKNTILLTLLTILFCGCTETFPLVTNTYEEIIVIEATLTNELKNQEIKITKTSKFEDEKVAVESGAKVIVKDDQNNEYLFEENSGVYKSQVAFQAAPDRKYTLEVTTKNGKIYQSSPQTLTTVNPIQSVVPALATNKDNETGVQINVNTYDPAKSSKYYRYEYEETFKVVAPRWSTLKIITTSPQTVALIENDPNTRICYSNAKSTNIILVNTNDQAEDRVNLPIRFIEENNYIIGHRYSILVKQYIEGLEAYTFHKTMRDIASSESILSPKQPGLISGNIRCINDSSTKVIGFFDVASYSEQRIFFNYTDFFPNKPIPYFNTCDDIMYRFCFGGEDCEGETMIYNINRNLNTYITNSGIIYTMVDSVCGDCTSFSSNIKPSFWTE</sequence>
<evidence type="ECO:0008006" key="4">
    <source>
        <dbReference type="Google" id="ProtNLM"/>
    </source>
</evidence>
<evidence type="ECO:0000313" key="2">
    <source>
        <dbReference type="EMBL" id="SCX83808.1"/>
    </source>
</evidence>
<evidence type="ECO:0000313" key="3">
    <source>
        <dbReference type="Proteomes" id="UP000199307"/>
    </source>
</evidence>
<feature type="signal peptide" evidence="1">
    <location>
        <begin position="1"/>
        <end position="22"/>
    </location>
</feature>
<dbReference type="PROSITE" id="PS51257">
    <property type="entry name" value="PROKAR_LIPOPROTEIN"/>
    <property type="match status" value="1"/>
</dbReference>
<dbReference type="Proteomes" id="UP000199307">
    <property type="component" value="Unassembled WGS sequence"/>
</dbReference>
<keyword evidence="3" id="KW-1185">Reference proteome</keyword>
<evidence type="ECO:0000256" key="1">
    <source>
        <dbReference type="SAM" id="SignalP"/>
    </source>
</evidence>
<proteinExistence type="predicted"/>
<organism evidence="2 3">
    <name type="scientific">Flavobacterium anhuiense</name>
    <dbReference type="NCBI Taxonomy" id="459526"/>
    <lineage>
        <taxon>Bacteria</taxon>
        <taxon>Pseudomonadati</taxon>
        <taxon>Bacteroidota</taxon>
        <taxon>Flavobacteriia</taxon>
        <taxon>Flavobacteriales</taxon>
        <taxon>Flavobacteriaceae</taxon>
        <taxon>Flavobacterium</taxon>
    </lineage>
</organism>
<dbReference type="EMBL" id="FMVC01000001">
    <property type="protein sequence ID" value="SCX83808.1"/>
    <property type="molecule type" value="Genomic_DNA"/>
</dbReference>
<name>A0ABY0L763_9FLAO</name>
<accession>A0ABY0L763</accession>
<gene>
    <name evidence="2" type="ORF">SAMN02927916_0493</name>
</gene>
<comment type="caution">
    <text evidence="2">The sequence shown here is derived from an EMBL/GenBank/DDBJ whole genome shotgun (WGS) entry which is preliminary data.</text>
</comment>
<dbReference type="RefSeq" id="WP_091128381.1">
    <property type="nucleotide sequence ID" value="NZ_FMVC01000001.1"/>
</dbReference>
<keyword evidence="1" id="KW-0732">Signal</keyword>
<feature type="chain" id="PRO_5045934879" description="DUF4249 domain-containing protein" evidence="1">
    <location>
        <begin position="23"/>
        <end position="391"/>
    </location>
</feature>
<dbReference type="Pfam" id="PF14054">
    <property type="entry name" value="DUF4249"/>
    <property type="match status" value="1"/>
</dbReference>